<evidence type="ECO:0000256" key="4">
    <source>
        <dbReference type="ARBA" id="ARBA00022692"/>
    </source>
</evidence>
<feature type="region of interest" description="Disordered" evidence="8">
    <location>
        <begin position="423"/>
        <end position="465"/>
    </location>
</feature>
<sequence>MAVSNFPSGISMPLSLPRLEFLQSTSFWAYVRLLVHCVSHWTYKSKPIPEKPTFTAQDVTVVIPTIHNAFDELRPSLESIIACRPFEMILVTTASKYDALESLADSLRLSGYKSIRVLYTSVANKRLQVCQALPVVQTKITIMADDDVTWPSTLIPWILAPFEDDKIGGVGTCQRVRREFTGSWSARVFNWLGAAYIERRNFEISATHNIDGGTSCMSGRTGAYRSEILQSHEFSEGFKTERWGNFILNADDDNFVTRWLVSHQWNTWVQYERECEVETTLENGTKFLYQCARWARSNWRSNWTSLVTERYVWTRQPWSTYALHIATFTSLAFAVDPLLLFSCWRATADWEPTHRQYAFWVQFGFMFGFTKVVKLMGLFLRNPSDVMFLPISIVFGYFHGIIKLYTLFTHRMTSWGSRDDADTNDNLRLAPRPRRSPSLRTPQRTHLRLDGELPQHAQDAPPYWSSSDSLVVAPTSVTEYRALEALRDQRHEKLRLFYRAEYGLLIVTVPTSTHERLHLGIGRRVAREIDGMGLGDDWEFTGATTFRSALGSGSAGEGDSGGQPYSTRPYNRQWPMLVVEAGWTQTLESLRSKKDFWFKDSQHQVKIVILVKGYSATDGNRGPEKRILLEHWQERRAPERPGATGTRLHAIANHASICLQTINIVWAGRMPYHVANDAMR</sequence>
<dbReference type="PANTHER" id="PTHR47844:SF1">
    <property type="entry name" value="EXOSTOSIN-LIKE 2"/>
    <property type="match status" value="1"/>
</dbReference>
<dbReference type="Pfam" id="PF13641">
    <property type="entry name" value="Glyco_tranf_2_3"/>
    <property type="match status" value="1"/>
</dbReference>
<keyword evidence="7" id="KW-0325">Glycoprotein</keyword>
<evidence type="ECO:0000256" key="7">
    <source>
        <dbReference type="ARBA" id="ARBA00023180"/>
    </source>
</evidence>
<keyword evidence="5 9" id="KW-1133">Transmembrane helix</keyword>
<keyword evidence="3" id="KW-0808">Transferase</keyword>
<dbReference type="EMBL" id="CAWUHB010000016">
    <property type="protein sequence ID" value="CAK7219031.1"/>
    <property type="molecule type" value="Genomic_DNA"/>
</dbReference>
<accession>A0ABP0BHQ3</accession>
<dbReference type="SUPFAM" id="SSF53448">
    <property type="entry name" value="Nucleotide-diphospho-sugar transferases"/>
    <property type="match status" value="1"/>
</dbReference>
<comment type="caution">
    <text evidence="10">The sequence shown here is derived from an EMBL/GenBank/DDBJ whole genome shotgun (WGS) entry which is preliminary data.</text>
</comment>
<name>A0ABP0BHQ3_9PEZI</name>
<organism evidence="10 11">
    <name type="scientific">Sporothrix curviconia</name>
    <dbReference type="NCBI Taxonomy" id="1260050"/>
    <lineage>
        <taxon>Eukaryota</taxon>
        <taxon>Fungi</taxon>
        <taxon>Dikarya</taxon>
        <taxon>Ascomycota</taxon>
        <taxon>Pezizomycotina</taxon>
        <taxon>Sordariomycetes</taxon>
        <taxon>Sordariomycetidae</taxon>
        <taxon>Ophiostomatales</taxon>
        <taxon>Ophiostomataceae</taxon>
        <taxon>Sporothrix</taxon>
    </lineage>
</organism>
<dbReference type="PANTHER" id="PTHR47844">
    <property type="entry name" value="SYNTHASE CPS1, PUTATIVE (AFU_ORTHOLOGUE AFUA_7G02500)-RELATED"/>
    <property type="match status" value="1"/>
</dbReference>
<dbReference type="CDD" id="cd06434">
    <property type="entry name" value="GT2_HAS"/>
    <property type="match status" value="1"/>
</dbReference>
<evidence type="ECO:0000256" key="5">
    <source>
        <dbReference type="ARBA" id="ARBA00022989"/>
    </source>
</evidence>
<dbReference type="InterPro" id="IPR029044">
    <property type="entry name" value="Nucleotide-diphossugar_trans"/>
</dbReference>
<dbReference type="Proteomes" id="UP001642405">
    <property type="component" value="Unassembled WGS sequence"/>
</dbReference>
<feature type="transmembrane region" description="Helical" evidence="9">
    <location>
        <begin position="321"/>
        <end position="345"/>
    </location>
</feature>
<evidence type="ECO:0000313" key="10">
    <source>
        <dbReference type="EMBL" id="CAK7219031.1"/>
    </source>
</evidence>
<evidence type="ECO:0000313" key="11">
    <source>
        <dbReference type="Proteomes" id="UP001642405"/>
    </source>
</evidence>
<evidence type="ECO:0000256" key="9">
    <source>
        <dbReference type="SAM" id="Phobius"/>
    </source>
</evidence>
<gene>
    <name evidence="10" type="primary">GT2</name>
    <name evidence="10" type="ORF">SCUCBS95973_003685</name>
</gene>
<comment type="subcellular location">
    <subcellularLocation>
        <location evidence="1">Membrane</location>
    </subcellularLocation>
</comment>
<evidence type="ECO:0000256" key="6">
    <source>
        <dbReference type="ARBA" id="ARBA00023136"/>
    </source>
</evidence>
<evidence type="ECO:0000256" key="8">
    <source>
        <dbReference type="SAM" id="MobiDB-lite"/>
    </source>
</evidence>
<protein>
    <submittedName>
        <fullName evidence="10">Type 2 glycosyltransferase</fullName>
    </submittedName>
</protein>
<evidence type="ECO:0000256" key="2">
    <source>
        <dbReference type="ARBA" id="ARBA00022676"/>
    </source>
</evidence>
<keyword evidence="6 9" id="KW-0472">Membrane</keyword>
<dbReference type="Gene3D" id="3.90.550.10">
    <property type="entry name" value="Spore Coat Polysaccharide Biosynthesis Protein SpsA, Chain A"/>
    <property type="match status" value="1"/>
</dbReference>
<evidence type="ECO:0000256" key="1">
    <source>
        <dbReference type="ARBA" id="ARBA00004370"/>
    </source>
</evidence>
<proteinExistence type="predicted"/>
<reference evidence="10 11" key="1">
    <citation type="submission" date="2024-01" db="EMBL/GenBank/DDBJ databases">
        <authorList>
            <person name="Allen C."/>
            <person name="Tagirdzhanova G."/>
        </authorList>
    </citation>
    <scope>NUCLEOTIDE SEQUENCE [LARGE SCALE GENOMIC DNA]</scope>
</reference>
<feature type="transmembrane region" description="Helical" evidence="9">
    <location>
        <begin position="357"/>
        <end position="380"/>
    </location>
</feature>
<keyword evidence="4 9" id="KW-0812">Transmembrane</keyword>
<dbReference type="InterPro" id="IPR052427">
    <property type="entry name" value="Glycosyltrans_GT2/GT47"/>
</dbReference>
<keyword evidence="2" id="KW-0328">Glycosyltransferase</keyword>
<feature type="transmembrane region" description="Helical" evidence="9">
    <location>
        <begin position="386"/>
        <end position="408"/>
    </location>
</feature>
<keyword evidence="11" id="KW-1185">Reference proteome</keyword>
<evidence type="ECO:0000256" key="3">
    <source>
        <dbReference type="ARBA" id="ARBA00022679"/>
    </source>
</evidence>